<accession>A0ABS8H755</accession>
<gene>
    <name evidence="1" type="ORF">LL253_16885</name>
</gene>
<dbReference type="EMBL" id="JAJGNP010000018">
    <property type="protein sequence ID" value="MCC4234352.1"/>
    <property type="molecule type" value="Genomic_DNA"/>
</dbReference>
<organism evidence="1 2">
    <name type="scientific">Sphingobium soli</name>
    <dbReference type="NCBI Taxonomy" id="1591116"/>
    <lineage>
        <taxon>Bacteria</taxon>
        <taxon>Pseudomonadati</taxon>
        <taxon>Pseudomonadota</taxon>
        <taxon>Alphaproteobacteria</taxon>
        <taxon>Sphingomonadales</taxon>
        <taxon>Sphingomonadaceae</taxon>
        <taxon>Sphingobium</taxon>
    </lineage>
</organism>
<evidence type="ECO:0000313" key="1">
    <source>
        <dbReference type="EMBL" id="MCC4234352.1"/>
    </source>
</evidence>
<name>A0ABS8H755_9SPHN</name>
<sequence>MAVRRKWWIGAMLIVLICLGLLAWNGPAIHARAQLGAAYGARIGCSCRYVEGRPMGNCTDDKEPGMGLVKLTDAPEQRAVRASVPLLATRTARYRPGWGCLLDPAK</sequence>
<dbReference type="RefSeq" id="WP_228227926.1">
    <property type="nucleotide sequence ID" value="NZ_JAJGNP010000018.1"/>
</dbReference>
<dbReference type="Proteomes" id="UP001198830">
    <property type="component" value="Unassembled WGS sequence"/>
</dbReference>
<protein>
    <submittedName>
        <fullName evidence="1">Uncharacterized protein</fullName>
    </submittedName>
</protein>
<reference evidence="1 2" key="1">
    <citation type="submission" date="2021-10" db="EMBL/GenBank/DDBJ databases">
        <title>The diversity and Nitrogen Metabolism of Culturable Nitrate-Utilizing Bacteria Within the Oxygen Minimum Zone of the Changjiang (Yangtze River)Estuary.</title>
        <authorList>
            <person name="Zhang D."/>
            <person name="Zheng J."/>
            <person name="Liu S."/>
            <person name="He W."/>
        </authorList>
    </citation>
    <scope>NUCLEOTIDE SEQUENCE [LARGE SCALE GENOMIC DNA]</scope>
    <source>
        <strain evidence="1 2">FXH275-2</strain>
    </source>
</reference>
<comment type="caution">
    <text evidence="1">The sequence shown here is derived from an EMBL/GenBank/DDBJ whole genome shotgun (WGS) entry which is preliminary data.</text>
</comment>
<keyword evidence="2" id="KW-1185">Reference proteome</keyword>
<proteinExistence type="predicted"/>
<evidence type="ECO:0000313" key="2">
    <source>
        <dbReference type="Proteomes" id="UP001198830"/>
    </source>
</evidence>